<evidence type="ECO:0000313" key="1">
    <source>
        <dbReference type="EMBL" id="GCC47371.1"/>
    </source>
</evidence>
<sequence length="213" mass="23595">AGRIDQRLAIDQRTARGAERQADPALRLRAHAIAFCERKPAAVTLVEIIGDVGQFDQLVDIDVRRIAEADDDIGTGAGVRGHRSLLVDVLPADEVDLDLDAGLVGELLGVGAEHVLVGLNEAHRPQHAQGRAVLDRQRRRRHVRSLDLRCVLRRSTGDGQCRRGSSQRQRVATRDLVRHVVCTPCLFFCFLPGVGRRRRALSSRCARRAKDRS</sequence>
<dbReference type="EMBL" id="BEZZ01211380">
    <property type="protein sequence ID" value="GCC47371.1"/>
    <property type="molecule type" value="Genomic_DNA"/>
</dbReference>
<keyword evidence="2" id="KW-1185">Reference proteome</keyword>
<proteinExistence type="predicted"/>
<dbReference type="AlphaFoldDB" id="A0A401TXJ0"/>
<protein>
    <submittedName>
        <fullName evidence="1">Uncharacterized protein</fullName>
    </submittedName>
</protein>
<gene>
    <name evidence="1" type="ORF">chiPu_0031508</name>
</gene>
<comment type="caution">
    <text evidence="1">The sequence shown here is derived from an EMBL/GenBank/DDBJ whole genome shotgun (WGS) entry which is preliminary data.</text>
</comment>
<accession>A0A401TXJ0</accession>
<name>A0A401TXJ0_CHIPU</name>
<organism evidence="1 2">
    <name type="scientific">Chiloscyllium punctatum</name>
    <name type="common">Brownbanded bambooshark</name>
    <name type="synonym">Hemiscyllium punctatum</name>
    <dbReference type="NCBI Taxonomy" id="137246"/>
    <lineage>
        <taxon>Eukaryota</taxon>
        <taxon>Metazoa</taxon>
        <taxon>Chordata</taxon>
        <taxon>Craniata</taxon>
        <taxon>Vertebrata</taxon>
        <taxon>Chondrichthyes</taxon>
        <taxon>Elasmobranchii</taxon>
        <taxon>Galeomorphii</taxon>
        <taxon>Galeoidea</taxon>
        <taxon>Orectolobiformes</taxon>
        <taxon>Hemiscylliidae</taxon>
        <taxon>Chiloscyllium</taxon>
    </lineage>
</organism>
<feature type="non-terminal residue" evidence="1">
    <location>
        <position position="1"/>
    </location>
</feature>
<feature type="non-terminal residue" evidence="1">
    <location>
        <position position="213"/>
    </location>
</feature>
<evidence type="ECO:0000313" key="2">
    <source>
        <dbReference type="Proteomes" id="UP000287033"/>
    </source>
</evidence>
<reference evidence="1 2" key="1">
    <citation type="journal article" date="2018" name="Nat. Ecol. Evol.">
        <title>Shark genomes provide insights into elasmobranch evolution and the origin of vertebrates.</title>
        <authorList>
            <person name="Hara Y"/>
            <person name="Yamaguchi K"/>
            <person name="Onimaru K"/>
            <person name="Kadota M"/>
            <person name="Koyanagi M"/>
            <person name="Keeley SD"/>
            <person name="Tatsumi K"/>
            <person name="Tanaka K"/>
            <person name="Motone F"/>
            <person name="Kageyama Y"/>
            <person name="Nozu R"/>
            <person name="Adachi N"/>
            <person name="Nishimura O"/>
            <person name="Nakagawa R"/>
            <person name="Tanegashima C"/>
            <person name="Kiyatake I"/>
            <person name="Matsumoto R"/>
            <person name="Murakumo K"/>
            <person name="Nishida K"/>
            <person name="Terakita A"/>
            <person name="Kuratani S"/>
            <person name="Sato K"/>
            <person name="Hyodo S Kuraku.S."/>
        </authorList>
    </citation>
    <scope>NUCLEOTIDE SEQUENCE [LARGE SCALE GENOMIC DNA]</scope>
</reference>
<dbReference type="Proteomes" id="UP000287033">
    <property type="component" value="Unassembled WGS sequence"/>
</dbReference>